<dbReference type="Pfam" id="PF00690">
    <property type="entry name" value="Cation_ATPase_N"/>
    <property type="match status" value="1"/>
</dbReference>
<keyword evidence="5 10" id="KW-0547">Nucleotide-binding</keyword>
<dbReference type="NCBIfam" id="TIGR01494">
    <property type="entry name" value="ATPase_P-type"/>
    <property type="match status" value="2"/>
</dbReference>
<keyword evidence="8 10" id="KW-1133">Transmembrane helix</keyword>
<dbReference type="SUPFAM" id="SSF81653">
    <property type="entry name" value="Calcium ATPase, transduction domain A"/>
    <property type="match status" value="2"/>
</dbReference>
<evidence type="ECO:0000313" key="14">
    <source>
        <dbReference type="Proteomes" id="UP000803844"/>
    </source>
</evidence>
<dbReference type="RefSeq" id="XP_040782102.1">
    <property type="nucleotide sequence ID" value="XM_040918152.1"/>
</dbReference>
<dbReference type="Gene3D" id="2.70.150.10">
    <property type="entry name" value="Calcium-transporting ATPase, cytoplasmic transduction domain A"/>
    <property type="match status" value="1"/>
</dbReference>
<feature type="transmembrane region" description="Helical" evidence="10">
    <location>
        <begin position="128"/>
        <end position="147"/>
    </location>
</feature>
<feature type="transmembrane region" description="Helical" evidence="10">
    <location>
        <begin position="357"/>
        <end position="378"/>
    </location>
</feature>
<dbReference type="SFLD" id="SFLDG00002">
    <property type="entry name" value="C1.7:_P-type_atpase_like"/>
    <property type="match status" value="1"/>
</dbReference>
<feature type="transmembrane region" description="Helical" evidence="10">
    <location>
        <begin position="879"/>
        <end position="899"/>
    </location>
</feature>
<feature type="transmembrane region" description="Helical" evidence="10">
    <location>
        <begin position="808"/>
        <end position="830"/>
    </location>
</feature>
<keyword evidence="10" id="KW-0460">Magnesium</keyword>
<dbReference type="PRINTS" id="PR00119">
    <property type="entry name" value="CATATPASE"/>
</dbReference>
<comment type="catalytic activity">
    <reaction evidence="10">
        <text>ATP + H2O + H(+)(in) = ADP + phosphate + 2 H(+)(out)</text>
        <dbReference type="Rhea" id="RHEA:20852"/>
        <dbReference type="ChEBI" id="CHEBI:15377"/>
        <dbReference type="ChEBI" id="CHEBI:15378"/>
        <dbReference type="ChEBI" id="CHEBI:30616"/>
        <dbReference type="ChEBI" id="CHEBI:43474"/>
        <dbReference type="ChEBI" id="CHEBI:456216"/>
        <dbReference type="EC" id="7.1.2.1"/>
    </reaction>
</comment>
<dbReference type="EC" id="7.1.2.1" evidence="10"/>
<protein>
    <recommendedName>
        <fullName evidence="10">Plasma membrane ATPase</fullName>
        <ecNumber evidence="10">7.1.2.1</ecNumber>
    </recommendedName>
</protein>
<dbReference type="InterPro" id="IPR036412">
    <property type="entry name" value="HAD-like_sf"/>
</dbReference>
<evidence type="ECO:0000256" key="5">
    <source>
        <dbReference type="ARBA" id="ARBA00022741"/>
    </source>
</evidence>
<dbReference type="SMART" id="SM00831">
    <property type="entry name" value="Cation_ATPase_N"/>
    <property type="match status" value="1"/>
</dbReference>
<dbReference type="OrthoDB" id="116380at2759"/>
<proteinExistence type="inferred from homology"/>
<comment type="function">
    <text evidence="1">The plasma membrane ATPase of plants and fungi is a hydrogen ion pump. The proton gradient it generates drives the active transport of nutrients by H(+)-symport. The resulting external acidification and/or internal alkinization may mediate growth responses.</text>
</comment>
<dbReference type="InterPro" id="IPR004014">
    <property type="entry name" value="ATPase_P-typ_cation-transptr_N"/>
</dbReference>
<dbReference type="GO" id="GO:0005524">
    <property type="term" value="F:ATP binding"/>
    <property type="evidence" value="ECO:0007669"/>
    <property type="project" value="UniProtKB-UniRule"/>
</dbReference>
<dbReference type="GO" id="GO:0120029">
    <property type="term" value="P:proton export across plasma membrane"/>
    <property type="evidence" value="ECO:0007669"/>
    <property type="project" value="UniProtKB-UniRule"/>
</dbReference>
<evidence type="ECO:0000256" key="1">
    <source>
        <dbReference type="ARBA" id="ARBA00003417"/>
    </source>
</evidence>
<dbReference type="SUPFAM" id="SSF56784">
    <property type="entry name" value="HAD-like"/>
    <property type="match status" value="1"/>
</dbReference>
<evidence type="ECO:0000256" key="8">
    <source>
        <dbReference type="ARBA" id="ARBA00022989"/>
    </source>
</evidence>
<dbReference type="InterPro" id="IPR023214">
    <property type="entry name" value="HAD_sf"/>
</dbReference>
<dbReference type="PANTHER" id="PTHR42861">
    <property type="entry name" value="CALCIUM-TRANSPORTING ATPASE"/>
    <property type="match status" value="1"/>
</dbReference>
<comment type="subcellular location">
    <subcellularLocation>
        <location evidence="10">Cell membrane</location>
        <topology evidence="10">Multi-pass membrane protein</topology>
    </subcellularLocation>
    <subcellularLocation>
        <location evidence="2">Membrane</location>
        <topology evidence="2">Multi-pass membrane protein</topology>
    </subcellularLocation>
</comment>
<evidence type="ECO:0000256" key="10">
    <source>
        <dbReference type="RuleBase" id="RU362083"/>
    </source>
</evidence>
<keyword evidence="10" id="KW-0813">Transport</keyword>
<evidence type="ECO:0000256" key="3">
    <source>
        <dbReference type="ARBA" id="ARBA00008804"/>
    </source>
</evidence>
<dbReference type="NCBIfam" id="TIGR01647">
    <property type="entry name" value="ATPase-IIIA_H"/>
    <property type="match status" value="1"/>
</dbReference>
<keyword evidence="10" id="KW-0375">Hydrogen ion transport</keyword>
<evidence type="ECO:0000256" key="4">
    <source>
        <dbReference type="ARBA" id="ARBA00022692"/>
    </source>
</evidence>
<dbReference type="PROSITE" id="PS00154">
    <property type="entry name" value="ATPASE_E1_E2"/>
    <property type="match status" value="1"/>
</dbReference>
<evidence type="ECO:0000259" key="12">
    <source>
        <dbReference type="SMART" id="SM00831"/>
    </source>
</evidence>
<evidence type="ECO:0000313" key="13">
    <source>
        <dbReference type="EMBL" id="KAF3771141.1"/>
    </source>
</evidence>
<dbReference type="Gene3D" id="1.20.1110.10">
    <property type="entry name" value="Calcium-transporting ATPase, transmembrane domain"/>
    <property type="match status" value="2"/>
</dbReference>
<comment type="similarity">
    <text evidence="3 10">Belongs to the cation transport ATPase (P-type) (TC 3.A.3) family. Type IIIA subfamily.</text>
</comment>
<feature type="transmembrane region" description="Helical" evidence="10">
    <location>
        <begin position="925"/>
        <end position="949"/>
    </location>
</feature>
<dbReference type="Proteomes" id="UP000803844">
    <property type="component" value="Unassembled WGS sequence"/>
</dbReference>
<dbReference type="Pfam" id="PF00122">
    <property type="entry name" value="E1-E2_ATPase"/>
    <property type="match status" value="2"/>
</dbReference>
<gene>
    <name evidence="13" type="ORF">M406DRAFT_272535</name>
</gene>
<evidence type="ECO:0000256" key="2">
    <source>
        <dbReference type="ARBA" id="ARBA00004141"/>
    </source>
</evidence>
<feature type="region of interest" description="Disordered" evidence="11">
    <location>
        <begin position="249"/>
        <end position="269"/>
    </location>
</feature>
<keyword evidence="14" id="KW-1185">Reference proteome</keyword>
<name>A0A9P5CVI8_CRYP1</name>
<dbReference type="GO" id="GO:0016887">
    <property type="term" value="F:ATP hydrolysis activity"/>
    <property type="evidence" value="ECO:0007669"/>
    <property type="project" value="InterPro"/>
</dbReference>
<reference evidence="13" key="1">
    <citation type="journal article" date="2020" name="Phytopathology">
        <title>Genome sequence of the chestnut blight fungus Cryphonectria parasitica EP155: A fundamental resource for an archetypical invasive plant pathogen.</title>
        <authorList>
            <person name="Crouch J.A."/>
            <person name="Dawe A."/>
            <person name="Aerts A."/>
            <person name="Barry K."/>
            <person name="Churchill A.C.L."/>
            <person name="Grimwood J."/>
            <person name="Hillman B."/>
            <person name="Milgroom M.G."/>
            <person name="Pangilinan J."/>
            <person name="Smith M."/>
            <person name="Salamov A."/>
            <person name="Schmutz J."/>
            <person name="Yadav J."/>
            <person name="Grigoriev I.V."/>
            <person name="Nuss D."/>
        </authorList>
    </citation>
    <scope>NUCLEOTIDE SEQUENCE</scope>
    <source>
        <strain evidence="13">EP155</strain>
    </source>
</reference>
<dbReference type="GO" id="GO:0005886">
    <property type="term" value="C:plasma membrane"/>
    <property type="evidence" value="ECO:0007669"/>
    <property type="project" value="UniProtKB-SubCell"/>
</dbReference>
<dbReference type="SUPFAM" id="SSF81665">
    <property type="entry name" value="Calcium ATPase, transmembrane domain M"/>
    <property type="match status" value="1"/>
</dbReference>
<dbReference type="Gene3D" id="3.40.1110.10">
    <property type="entry name" value="Calcium-transporting ATPase, cytoplasmic domain N"/>
    <property type="match status" value="1"/>
</dbReference>
<dbReference type="InterPro" id="IPR001757">
    <property type="entry name" value="P_typ_ATPase"/>
</dbReference>
<dbReference type="AlphaFoldDB" id="A0A9P5CVI8"/>
<dbReference type="Gene3D" id="3.40.50.1000">
    <property type="entry name" value="HAD superfamily/HAD-like"/>
    <property type="match status" value="1"/>
</dbReference>
<keyword evidence="4 10" id="KW-0812">Transmembrane</keyword>
<dbReference type="InterPro" id="IPR059000">
    <property type="entry name" value="ATPase_P-type_domA"/>
</dbReference>
<feature type="transmembrane region" description="Helical" evidence="10">
    <location>
        <begin position="842"/>
        <end position="867"/>
    </location>
</feature>
<evidence type="ECO:0000256" key="7">
    <source>
        <dbReference type="ARBA" id="ARBA00022967"/>
    </source>
</evidence>
<feature type="transmembrane region" description="Helical" evidence="10">
    <location>
        <begin position="750"/>
        <end position="771"/>
    </location>
</feature>
<evidence type="ECO:0000256" key="9">
    <source>
        <dbReference type="ARBA" id="ARBA00023136"/>
    </source>
</evidence>
<dbReference type="GO" id="GO:0008553">
    <property type="term" value="F:P-type proton-exporting transporter activity"/>
    <property type="evidence" value="ECO:0007669"/>
    <property type="project" value="UniProtKB-UniRule"/>
</dbReference>
<dbReference type="FunFam" id="3.40.50.1000:FF:000008">
    <property type="entry name" value="Plasma membrane ATPase"/>
    <property type="match status" value="1"/>
</dbReference>
<dbReference type="InterPro" id="IPR023299">
    <property type="entry name" value="ATPase_P-typ_cyto_dom_N"/>
</dbReference>
<dbReference type="Pfam" id="PF00702">
    <property type="entry name" value="Hydrolase"/>
    <property type="match status" value="1"/>
</dbReference>
<dbReference type="InterPro" id="IPR023298">
    <property type="entry name" value="ATPase_P-typ_TM_dom_sf"/>
</dbReference>
<evidence type="ECO:0000256" key="11">
    <source>
        <dbReference type="SAM" id="MobiDB-lite"/>
    </source>
</evidence>
<evidence type="ECO:0000256" key="6">
    <source>
        <dbReference type="ARBA" id="ARBA00022840"/>
    </source>
</evidence>
<feature type="domain" description="Cation-transporting P-type ATPase N-terminal" evidence="12">
    <location>
        <begin position="83"/>
        <end position="152"/>
    </location>
</feature>
<keyword evidence="7 10" id="KW-1278">Translocase</keyword>
<dbReference type="InterPro" id="IPR008250">
    <property type="entry name" value="ATPase_P-typ_transduc_dom_A_sf"/>
</dbReference>
<comment type="caution">
    <text evidence="13">The sequence shown here is derived from an EMBL/GenBank/DDBJ whole genome shotgun (WGS) entry which is preliminary data.</text>
</comment>
<sequence length="1007" mass="110868">MTLGHNRHHPDDDVEANALDNSSSSGGLGGKDLGEYEALDRYITTYDASGNNHGVEEEERKPIAWWKFWKSEDPTYDSQQAGQEGKAPPHWLETDIHAGISSSEVAERRKRFGWNELTAEKENQFRKFLGFFEGPILYVMEIAALLAVGLNDWIDFGVIVGILLLNAFVGYYQEKQAADVVASLKGDIAMKTTVVRDGQEQIILARELVPGDVVILQEGQTIPGDCQLICDYNTPQDFEEFKKLKNEDKFDPNAASEANGDDKAGKEMNDDDDAGSIHYGVSLIACDQSAITGESLAVDKFMGDGVYYTTGCKRGKAYAIVTTSAKYSFVGKTASLVEGTKDTGHFKQVMDTIGTSLLVLVMFWILAAWIGGFFRHIHIATPGVQTLLDYALVLFIIGVPVGLPVVTTTTLAVGAAYLAKQKAIVQKLTAIESLAGVNVLCSDKTGTLTANKLSIREPYVAEGQDVNWMMAVAALASSHNIQSLDPIDKITILTLKRYPKAREILRQGWATDKFTPFDPVSKRITCECRLGNDRYICAKGAPRAVVQLADTTEEVRNLYNLKAKEFAARGFRSLGVAVKKNDEPWQLLGMISMFDPPREDTAQTILEAQALGVPVKMLTGDAIAIAKETCKMLSMGTKVYNANKLFNSGLSGALQHDLIERADGFAEVFPEHKYQVVEMLQQRGSLTAMTGDGVNDAPSLKKADCGIAVEGSSEAAQAAADIVFLAPGLSTIILSIKTARQIFQRMKAYIQYRIALCLHLEIYLTTSMIILNETVRPDLIVFIALFADLATVAVAYDNAHVEPRPVEWQLSKIWVISVILGFELAVATWIVRGTMFLTNGGIIQNFGSIQEVLFLEIALTENWLIFVTRGGKTWPSWQLVGAIFVVDVLATIFCLFGWLSGSGGGVMYTHPSDSFKNSSNGWTDIVTVVLVWAYSIGVTIFIAITYYILNKIQWLNDLGRKDRHKKDTILENALLSLNKVAIEHDRNTETGHDRFYLVEKAAAEDEE</sequence>
<dbReference type="SFLD" id="SFLDF00027">
    <property type="entry name" value="p-type_atpase"/>
    <property type="match status" value="1"/>
</dbReference>
<feature type="transmembrane region" description="Helical" evidence="10">
    <location>
        <begin position="390"/>
        <end position="418"/>
    </location>
</feature>
<organism evidence="13 14">
    <name type="scientific">Cryphonectria parasitica (strain ATCC 38755 / EP155)</name>
    <dbReference type="NCBI Taxonomy" id="660469"/>
    <lineage>
        <taxon>Eukaryota</taxon>
        <taxon>Fungi</taxon>
        <taxon>Dikarya</taxon>
        <taxon>Ascomycota</taxon>
        <taxon>Pezizomycotina</taxon>
        <taxon>Sordariomycetes</taxon>
        <taxon>Sordariomycetidae</taxon>
        <taxon>Diaporthales</taxon>
        <taxon>Cryphonectriaceae</taxon>
        <taxon>Cryphonectria-Endothia species complex</taxon>
        <taxon>Cryphonectria</taxon>
    </lineage>
</organism>
<feature type="transmembrane region" description="Helical" evidence="10">
    <location>
        <begin position="777"/>
        <end position="796"/>
    </location>
</feature>
<dbReference type="EMBL" id="MU032344">
    <property type="protein sequence ID" value="KAF3771141.1"/>
    <property type="molecule type" value="Genomic_DNA"/>
</dbReference>
<keyword evidence="9 10" id="KW-0472">Membrane</keyword>
<feature type="transmembrane region" description="Helical" evidence="10">
    <location>
        <begin position="153"/>
        <end position="172"/>
    </location>
</feature>
<dbReference type="InterPro" id="IPR006534">
    <property type="entry name" value="P-type_ATPase_IIIA"/>
</dbReference>
<dbReference type="InterPro" id="IPR018303">
    <property type="entry name" value="ATPase_P-typ_P_site"/>
</dbReference>
<feature type="region of interest" description="Disordered" evidence="11">
    <location>
        <begin position="1"/>
        <end position="31"/>
    </location>
</feature>
<dbReference type="PRINTS" id="PR00120">
    <property type="entry name" value="HATPASE"/>
</dbReference>
<keyword evidence="6 10" id="KW-0067">ATP-binding</keyword>
<accession>A0A9P5CVI8</accession>
<dbReference type="InterPro" id="IPR044492">
    <property type="entry name" value="P_typ_ATPase_HD_dom"/>
</dbReference>
<dbReference type="CDD" id="cd02076">
    <property type="entry name" value="P-type_ATPase_H"/>
    <property type="match status" value="1"/>
</dbReference>
<dbReference type="GeneID" id="63835281"/>
<dbReference type="SFLD" id="SFLDS00003">
    <property type="entry name" value="Haloacid_Dehalogenase"/>
    <property type="match status" value="1"/>
</dbReference>
<dbReference type="FunFam" id="3.40.1110.10:FF:000005">
    <property type="entry name" value="Plasma membrane ATPase"/>
    <property type="match status" value="1"/>
</dbReference>
<keyword evidence="10" id="KW-0406">Ion transport</keyword>